<name>A0A9Q8VEH7_9HYPO</name>
<feature type="region of interest" description="Disordered" evidence="1">
    <location>
        <begin position="157"/>
        <end position="187"/>
    </location>
</feature>
<reference evidence="2" key="1">
    <citation type="submission" date="2021-11" db="EMBL/GenBank/DDBJ databases">
        <title>Purpureocillium_takamizusanense_genome.</title>
        <authorList>
            <person name="Nguyen N.-H."/>
        </authorList>
    </citation>
    <scope>NUCLEOTIDE SEQUENCE</scope>
    <source>
        <strain evidence="2">PT3</strain>
    </source>
</reference>
<feature type="compositionally biased region" description="Basic and acidic residues" evidence="1">
    <location>
        <begin position="177"/>
        <end position="187"/>
    </location>
</feature>
<proteinExistence type="predicted"/>
<sequence length="187" mass="21534">MLIVPNELHPHNIEPRGGPPANVVTAEYAAGVMNLEDVFFWDQMIIGYFEAPGQTWDWIKCRGERIMETLGLVFLDLSTSTLRWIENSERKYRVKIRFVDAHKSKDILAALRQQGFKIWYCPWTLWTSLRFRSKSLPLTRMFPDRFPLPSECLGPAANRTSSWSTTQSSRGSIETLRGSDRISGRPN</sequence>
<dbReference type="OrthoDB" id="10449221at2759"/>
<dbReference type="GeneID" id="72071651"/>
<organism evidence="2 3">
    <name type="scientific">Purpureocillium takamizusanense</name>
    <dbReference type="NCBI Taxonomy" id="2060973"/>
    <lineage>
        <taxon>Eukaryota</taxon>
        <taxon>Fungi</taxon>
        <taxon>Dikarya</taxon>
        <taxon>Ascomycota</taxon>
        <taxon>Pezizomycotina</taxon>
        <taxon>Sordariomycetes</taxon>
        <taxon>Hypocreomycetidae</taxon>
        <taxon>Hypocreales</taxon>
        <taxon>Ophiocordycipitaceae</taxon>
        <taxon>Purpureocillium</taxon>
    </lineage>
</organism>
<gene>
    <name evidence="2" type="ORF">JDV02_009706</name>
</gene>
<protein>
    <submittedName>
        <fullName evidence="2">Uncharacterized protein</fullName>
    </submittedName>
</protein>
<dbReference type="KEGG" id="ptkz:JDV02_009706"/>
<dbReference type="AlphaFoldDB" id="A0A9Q8VEH7"/>
<evidence type="ECO:0000313" key="2">
    <source>
        <dbReference type="EMBL" id="UNI23915.1"/>
    </source>
</evidence>
<evidence type="ECO:0000256" key="1">
    <source>
        <dbReference type="SAM" id="MobiDB-lite"/>
    </source>
</evidence>
<evidence type="ECO:0000313" key="3">
    <source>
        <dbReference type="Proteomes" id="UP000829364"/>
    </source>
</evidence>
<dbReference type="Proteomes" id="UP000829364">
    <property type="component" value="Chromosome 10"/>
</dbReference>
<feature type="compositionally biased region" description="Low complexity" evidence="1">
    <location>
        <begin position="160"/>
        <end position="172"/>
    </location>
</feature>
<keyword evidence="3" id="KW-1185">Reference proteome</keyword>
<accession>A0A9Q8VEH7</accession>
<dbReference type="EMBL" id="CP086363">
    <property type="protein sequence ID" value="UNI23915.1"/>
    <property type="molecule type" value="Genomic_DNA"/>
</dbReference>
<dbReference type="RefSeq" id="XP_047847396.1">
    <property type="nucleotide sequence ID" value="XM_047991384.1"/>
</dbReference>